<feature type="coiled-coil region" evidence="1">
    <location>
        <begin position="200"/>
        <end position="227"/>
    </location>
</feature>
<proteinExistence type="predicted"/>
<dbReference type="OrthoDB" id="5121738at2"/>
<feature type="compositionally biased region" description="Acidic residues" evidence="2">
    <location>
        <begin position="402"/>
        <end position="415"/>
    </location>
</feature>
<evidence type="ECO:0000313" key="5">
    <source>
        <dbReference type="Proteomes" id="UP000295764"/>
    </source>
</evidence>
<accession>A0A4R6DDF8</accession>
<evidence type="ECO:0000259" key="3">
    <source>
        <dbReference type="Pfam" id="PF16289"/>
    </source>
</evidence>
<gene>
    <name evidence="4" type="ORF">EDF64_11418</name>
</gene>
<evidence type="ECO:0000313" key="4">
    <source>
        <dbReference type="EMBL" id="TDN41939.1"/>
    </source>
</evidence>
<dbReference type="EMBL" id="SNVW01000014">
    <property type="protein sequence ID" value="TDN41939.1"/>
    <property type="molecule type" value="Genomic_DNA"/>
</dbReference>
<name>A0A4R6DDF8_9MICO</name>
<dbReference type="RefSeq" id="WP_133520981.1">
    <property type="nucleotide sequence ID" value="NZ_SNVW01000014.1"/>
</dbReference>
<sequence length="433" mass="47544">MITVVPDTNPFHGARWLGSSAGERLIDLARTGSCQVVIPQVVVDELERQHREALTKQRDEARAALGEIKSLVDLDDIVAKFDDLLDKVSSDRDALLANAGVRAAPVPENITRDLVRRDLARRRPFMETETQKKKKSFGFRDAAIWETVLDIAAADDSGDTIFFVTRDTGYFPTGANDRLHQHLVDDLDQRSIPRDRIKIIDTLENVVEAINVAVKEAEANAAEAKAAQDPANAALATVLRGYAYDALRRAELVRVAIEAIEALVGKPISGEMDANGEYASPSFVQFDYPREIENAVIVGFEPDSDFEIDEAEGDTVVLRVEVSVGIEGSTLKADYYAADDELDIVGELTDHYWETSTWVRARAVVTIDTEHGRGQYDVDDVVLENNPNPPRPADPTSVTLDFDIDPDPGDIEIDPDPGAVAMDPDPGDPRDAV</sequence>
<comment type="caution">
    <text evidence="4">The sequence shown here is derived from an EMBL/GenBank/DDBJ whole genome shotgun (WGS) entry which is preliminary data.</text>
</comment>
<evidence type="ECO:0000256" key="1">
    <source>
        <dbReference type="SAM" id="Coils"/>
    </source>
</evidence>
<organism evidence="4 5">
    <name type="scientific">Curtobacterium flaccumfaciens</name>
    <dbReference type="NCBI Taxonomy" id="2035"/>
    <lineage>
        <taxon>Bacteria</taxon>
        <taxon>Bacillati</taxon>
        <taxon>Actinomycetota</taxon>
        <taxon>Actinomycetes</taxon>
        <taxon>Micrococcales</taxon>
        <taxon>Microbacteriaceae</taxon>
        <taxon>Curtobacterium</taxon>
    </lineage>
</organism>
<dbReference type="InterPro" id="IPR032557">
    <property type="entry name" value="DUF4935"/>
</dbReference>
<dbReference type="Pfam" id="PF16289">
    <property type="entry name" value="PIN_12"/>
    <property type="match status" value="1"/>
</dbReference>
<dbReference type="Proteomes" id="UP000295764">
    <property type="component" value="Unassembled WGS sequence"/>
</dbReference>
<keyword evidence="1" id="KW-0175">Coiled coil</keyword>
<reference evidence="4 5" key="1">
    <citation type="submission" date="2019-03" db="EMBL/GenBank/DDBJ databases">
        <title>Genomic analyses of the natural microbiome of Caenorhabditis elegans.</title>
        <authorList>
            <person name="Samuel B."/>
        </authorList>
    </citation>
    <scope>NUCLEOTIDE SEQUENCE [LARGE SCALE GENOMIC DNA]</scope>
    <source>
        <strain evidence="4 5">JUb65</strain>
    </source>
</reference>
<feature type="domain" description="DUF4935" evidence="3">
    <location>
        <begin position="7"/>
        <end position="170"/>
    </location>
</feature>
<protein>
    <submittedName>
        <fullName evidence="4">Uncharacterized protein DUF4935</fullName>
    </submittedName>
</protein>
<dbReference type="AlphaFoldDB" id="A0A4R6DDF8"/>
<evidence type="ECO:0000256" key="2">
    <source>
        <dbReference type="SAM" id="MobiDB-lite"/>
    </source>
</evidence>
<feature type="region of interest" description="Disordered" evidence="2">
    <location>
        <begin position="384"/>
        <end position="433"/>
    </location>
</feature>